<keyword evidence="3" id="KW-0732">Signal</keyword>
<reference evidence="8 9" key="1">
    <citation type="submission" date="2023-12" db="EMBL/GenBank/DDBJ databases">
        <title>Novel species of the genus Arcicella isolated from rivers.</title>
        <authorList>
            <person name="Lu H."/>
        </authorList>
    </citation>
    <scope>NUCLEOTIDE SEQUENCE [LARGE SCALE GENOMIC DNA]</scope>
    <source>
        <strain evidence="8 9">KCTC 23307</strain>
    </source>
</reference>
<dbReference type="InterPro" id="IPR033985">
    <property type="entry name" value="SusD-like_N"/>
</dbReference>
<dbReference type="Pfam" id="PF07980">
    <property type="entry name" value="SusD_RagB"/>
    <property type="match status" value="1"/>
</dbReference>
<keyword evidence="5" id="KW-0998">Cell outer membrane</keyword>
<protein>
    <submittedName>
        <fullName evidence="8">RagB/SusD family nutrient uptake outer membrane protein</fullName>
    </submittedName>
</protein>
<dbReference type="Proteomes" id="UP001302949">
    <property type="component" value="Unassembled WGS sequence"/>
</dbReference>
<evidence type="ECO:0000256" key="2">
    <source>
        <dbReference type="ARBA" id="ARBA00006275"/>
    </source>
</evidence>
<evidence type="ECO:0000313" key="9">
    <source>
        <dbReference type="Proteomes" id="UP001302949"/>
    </source>
</evidence>
<dbReference type="Gene3D" id="1.25.40.390">
    <property type="match status" value="1"/>
</dbReference>
<organism evidence="8 9">
    <name type="scientific">Arcicella rigui</name>
    <dbReference type="NCBI Taxonomy" id="797020"/>
    <lineage>
        <taxon>Bacteria</taxon>
        <taxon>Pseudomonadati</taxon>
        <taxon>Bacteroidota</taxon>
        <taxon>Cytophagia</taxon>
        <taxon>Cytophagales</taxon>
        <taxon>Flectobacillaceae</taxon>
        <taxon>Arcicella</taxon>
    </lineage>
</organism>
<dbReference type="Pfam" id="PF14322">
    <property type="entry name" value="SusD-like_3"/>
    <property type="match status" value="1"/>
</dbReference>
<dbReference type="RefSeq" id="WP_323298810.1">
    <property type="nucleotide sequence ID" value="NZ_JAYFUM010000030.1"/>
</dbReference>
<sequence>MKKSLLFIGVLSLGLAFGCNDELDKTNPGAFTTDSYFSNTVELESGVNAVYGLLTGSNLFGREYFFTNDLRTDDFATGGGQLEAPRAQLLNGVHQPTNSVMGALWTGLFRMIHRANVVIDAKDNFKTLNAADETKKKRIVAEAKFLRAMAYYELSTMWGGVPIYTSSATKSSDAKPRSTQDEVFAQIIKDLNEAQTDLPSSYTGADLGRATKHAAQLELARVLMFKGDYAGAKTELSKIVSSGLFSLTSNYLDNFLEETEYNKESIFEIGFDSKNGMSWDNGDSDNIAGSSPRRSSIRHQEYSAVGWRNLIPSNGLIDEFERPQKGDTKRDPRMNFSLYFKGDLVNQGKGRLEVDYPVQGNTSVLDGVEQKISWRKYSALYRNADGFYDLSGINMRVMRYAEVLINLAECENELGNTTAAVALLNQLRNRADVQMPAYPTKNYPVSTKDQVFTAIQHEKRVEFAAEWLRAKDIVRWRKQGKLKKEPLSYFVNNKHELLPIPQFEIDNNPNIKGNNPGY</sequence>
<evidence type="ECO:0000256" key="3">
    <source>
        <dbReference type="ARBA" id="ARBA00022729"/>
    </source>
</evidence>
<feature type="domain" description="SusD-like N-terminal" evidence="7">
    <location>
        <begin position="85"/>
        <end position="222"/>
    </location>
</feature>
<evidence type="ECO:0000256" key="4">
    <source>
        <dbReference type="ARBA" id="ARBA00023136"/>
    </source>
</evidence>
<comment type="similarity">
    <text evidence="2">Belongs to the SusD family.</text>
</comment>
<evidence type="ECO:0000259" key="6">
    <source>
        <dbReference type="Pfam" id="PF07980"/>
    </source>
</evidence>
<accession>A0ABU5QFN3</accession>
<feature type="domain" description="RagB/SusD" evidence="6">
    <location>
        <begin position="263"/>
        <end position="518"/>
    </location>
</feature>
<evidence type="ECO:0000259" key="7">
    <source>
        <dbReference type="Pfam" id="PF14322"/>
    </source>
</evidence>
<proteinExistence type="inferred from homology"/>
<dbReference type="CDD" id="cd08977">
    <property type="entry name" value="SusD"/>
    <property type="match status" value="1"/>
</dbReference>
<dbReference type="InterPro" id="IPR011990">
    <property type="entry name" value="TPR-like_helical_dom_sf"/>
</dbReference>
<dbReference type="PROSITE" id="PS51257">
    <property type="entry name" value="PROKAR_LIPOPROTEIN"/>
    <property type="match status" value="1"/>
</dbReference>
<dbReference type="SUPFAM" id="SSF48452">
    <property type="entry name" value="TPR-like"/>
    <property type="match status" value="1"/>
</dbReference>
<evidence type="ECO:0000256" key="1">
    <source>
        <dbReference type="ARBA" id="ARBA00004442"/>
    </source>
</evidence>
<gene>
    <name evidence="8" type="ORF">VB248_21050</name>
</gene>
<comment type="caution">
    <text evidence="8">The sequence shown here is derived from an EMBL/GenBank/DDBJ whole genome shotgun (WGS) entry which is preliminary data.</text>
</comment>
<dbReference type="InterPro" id="IPR012944">
    <property type="entry name" value="SusD_RagB_dom"/>
</dbReference>
<keyword evidence="4" id="KW-0472">Membrane</keyword>
<comment type="subcellular location">
    <subcellularLocation>
        <location evidence="1">Cell outer membrane</location>
    </subcellularLocation>
</comment>
<evidence type="ECO:0000313" key="8">
    <source>
        <dbReference type="EMBL" id="MEA5141656.1"/>
    </source>
</evidence>
<keyword evidence="9" id="KW-1185">Reference proteome</keyword>
<name>A0ABU5QFN3_9BACT</name>
<evidence type="ECO:0000256" key="5">
    <source>
        <dbReference type="ARBA" id="ARBA00023237"/>
    </source>
</evidence>
<dbReference type="EMBL" id="JAYFUM010000030">
    <property type="protein sequence ID" value="MEA5141656.1"/>
    <property type="molecule type" value="Genomic_DNA"/>
</dbReference>